<dbReference type="Pfam" id="PF04505">
    <property type="entry name" value="CD225"/>
    <property type="match status" value="1"/>
</dbReference>
<evidence type="ECO:0000256" key="4">
    <source>
        <dbReference type="ARBA" id="ARBA00023136"/>
    </source>
</evidence>
<keyword evidence="3 5" id="KW-1133">Transmembrane helix</keyword>
<feature type="transmembrane region" description="Helical" evidence="5">
    <location>
        <begin position="78"/>
        <end position="104"/>
    </location>
</feature>
<evidence type="ECO:0000256" key="2">
    <source>
        <dbReference type="ARBA" id="ARBA00022692"/>
    </source>
</evidence>
<name>A0ABW5GDF8_9PSEU</name>
<keyword evidence="7" id="KW-1185">Reference proteome</keyword>
<evidence type="ECO:0000313" key="7">
    <source>
        <dbReference type="Proteomes" id="UP001597419"/>
    </source>
</evidence>
<organism evidence="6 7">
    <name type="scientific">Amycolatopsis samaneae</name>
    <dbReference type="NCBI Taxonomy" id="664691"/>
    <lineage>
        <taxon>Bacteria</taxon>
        <taxon>Bacillati</taxon>
        <taxon>Actinomycetota</taxon>
        <taxon>Actinomycetes</taxon>
        <taxon>Pseudonocardiales</taxon>
        <taxon>Pseudonocardiaceae</taxon>
        <taxon>Amycolatopsis</taxon>
    </lineage>
</organism>
<sequence>MTYQYPPPYPPGGQQPYGGYPNYGPPPDNNLVWAILATVLCCLPLGIVAIVKSSQVNSLWFQGMHVEARKAADDAKKWAMWSAISIGIILLLYVIFIVVMLVIVGTSVKGFTP</sequence>
<dbReference type="PANTHER" id="PTHR14948">
    <property type="entry name" value="NG5"/>
    <property type="match status" value="1"/>
</dbReference>
<dbReference type="InterPro" id="IPR051423">
    <property type="entry name" value="CD225/Dispanin"/>
</dbReference>
<accession>A0ABW5GDF8</accession>
<dbReference type="PANTHER" id="PTHR14948:SF25">
    <property type="entry name" value="DUF4190 DOMAIN-CONTAINING PROTEIN"/>
    <property type="match status" value="1"/>
</dbReference>
<keyword evidence="2 5" id="KW-0812">Transmembrane</keyword>
<evidence type="ECO:0000256" key="1">
    <source>
        <dbReference type="ARBA" id="ARBA00004370"/>
    </source>
</evidence>
<feature type="transmembrane region" description="Helical" evidence="5">
    <location>
        <begin position="31"/>
        <end position="51"/>
    </location>
</feature>
<dbReference type="Proteomes" id="UP001597419">
    <property type="component" value="Unassembled WGS sequence"/>
</dbReference>
<comment type="subcellular location">
    <subcellularLocation>
        <location evidence="1">Membrane</location>
    </subcellularLocation>
</comment>
<dbReference type="RefSeq" id="WP_345406080.1">
    <property type="nucleotide sequence ID" value="NZ_BAABHG010000019.1"/>
</dbReference>
<dbReference type="InterPro" id="IPR007593">
    <property type="entry name" value="CD225/Dispanin_fam"/>
</dbReference>
<dbReference type="EMBL" id="JBHUKU010000005">
    <property type="protein sequence ID" value="MFD2459138.1"/>
    <property type="molecule type" value="Genomic_DNA"/>
</dbReference>
<evidence type="ECO:0000313" key="6">
    <source>
        <dbReference type="EMBL" id="MFD2459138.1"/>
    </source>
</evidence>
<evidence type="ECO:0000256" key="3">
    <source>
        <dbReference type="ARBA" id="ARBA00022989"/>
    </source>
</evidence>
<proteinExistence type="predicted"/>
<comment type="caution">
    <text evidence="6">The sequence shown here is derived from an EMBL/GenBank/DDBJ whole genome shotgun (WGS) entry which is preliminary data.</text>
</comment>
<keyword evidence="4 5" id="KW-0472">Membrane</keyword>
<evidence type="ECO:0000256" key="5">
    <source>
        <dbReference type="SAM" id="Phobius"/>
    </source>
</evidence>
<gene>
    <name evidence="6" type="ORF">ACFSYJ_11010</name>
</gene>
<protein>
    <submittedName>
        <fullName evidence="6">CD225/dispanin family protein</fullName>
    </submittedName>
</protein>
<reference evidence="7" key="1">
    <citation type="journal article" date="2019" name="Int. J. Syst. Evol. Microbiol.">
        <title>The Global Catalogue of Microorganisms (GCM) 10K type strain sequencing project: providing services to taxonomists for standard genome sequencing and annotation.</title>
        <authorList>
            <consortium name="The Broad Institute Genomics Platform"/>
            <consortium name="The Broad Institute Genome Sequencing Center for Infectious Disease"/>
            <person name="Wu L."/>
            <person name="Ma J."/>
        </authorList>
    </citation>
    <scope>NUCLEOTIDE SEQUENCE [LARGE SCALE GENOMIC DNA]</scope>
    <source>
        <strain evidence="7">CGMCC 4.7643</strain>
    </source>
</reference>